<dbReference type="InterPro" id="IPR009948">
    <property type="entry name" value="Syd"/>
</dbReference>
<keyword evidence="2" id="KW-0997">Cell inner membrane</keyword>
<dbReference type="Gene3D" id="3.40.1580.20">
    <property type="entry name" value="Syd protein"/>
    <property type="match status" value="1"/>
</dbReference>
<dbReference type="AlphaFoldDB" id="A0A7G9FSI2"/>
<dbReference type="EMBL" id="CP060633">
    <property type="protein sequence ID" value="QNM01514.1"/>
    <property type="molecule type" value="Genomic_DNA"/>
</dbReference>
<gene>
    <name evidence="4" type="ORF">H9Q77_10330</name>
</gene>
<evidence type="ECO:0000256" key="2">
    <source>
        <dbReference type="ARBA" id="ARBA00022519"/>
    </source>
</evidence>
<keyword evidence="5" id="KW-1185">Reference proteome</keyword>
<accession>A0A7G9FSI2</accession>
<proteinExistence type="predicted"/>
<dbReference type="Proteomes" id="UP000515981">
    <property type="component" value="Chromosome"/>
</dbReference>
<dbReference type="Pfam" id="PF07348">
    <property type="entry name" value="Syd"/>
    <property type="match status" value="1"/>
</dbReference>
<name>A0A7G9FSI2_9FIRM</name>
<dbReference type="GO" id="GO:0009898">
    <property type="term" value="C:cytoplasmic side of plasma membrane"/>
    <property type="evidence" value="ECO:0007669"/>
    <property type="project" value="InterPro"/>
</dbReference>
<sequence>MDKNGDKIMSVKNELDNFFERFLAAYQKTEDGLPKRPRRKDVDQAVYVGEADNAGWCKWRPLAYGKEETFIKLLETYGIESNRDIIEYFSTYHFLGFNINYKKSRIAISGVDPRDGYRSLKQIMEAYTDLNGKVTHFVIGVESKVNYSVVVEIKTGIVKFVDDEKGKMRKIAPSLEEFIKGWEPWV</sequence>
<dbReference type="InterPro" id="IPR038228">
    <property type="entry name" value="Syd_sf"/>
</dbReference>
<dbReference type="KEGG" id="ssun:H9Q77_10330"/>
<evidence type="ECO:0000256" key="1">
    <source>
        <dbReference type="ARBA" id="ARBA00022475"/>
    </source>
</evidence>
<dbReference type="RefSeq" id="WP_119623534.1">
    <property type="nucleotide sequence ID" value="NZ_CP060633.1"/>
</dbReference>
<evidence type="ECO:0000313" key="5">
    <source>
        <dbReference type="Proteomes" id="UP000515981"/>
    </source>
</evidence>
<evidence type="ECO:0000313" key="4">
    <source>
        <dbReference type="EMBL" id="QNM01514.1"/>
    </source>
</evidence>
<protein>
    <submittedName>
        <fullName evidence="4">SecY-interacting protein Syd</fullName>
    </submittedName>
</protein>
<keyword evidence="3" id="KW-0472">Membrane</keyword>
<organism evidence="4 5">
    <name type="scientific">Simiaoa sunii</name>
    <dbReference type="NCBI Taxonomy" id="2763672"/>
    <lineage>
        <taxon>Bacteria</taxon>
        <taxon>Bacillati</taxon>
        <taxon>Bacillota</taxon>
        <taxon>Clostridia</taxon>
        <taxon>Lachnospirales</taxon>
        <taxon>Lachnospiraceae</taxon>
        <taxon>Simiaoa</taxon>
    </lineage>
</organism>
<keyword evidence="1" id="KW-1003">Cell membrane</keyword>
<evidence type="ECO:0000256" key="3">
    <source>
        <dbReference type="ARBA" id="ARBA00023136"/>
    </source>
</evidence>
<reference evidence="4 5" key="1">
    <citation type="submission" date="2020-08" db="EMBL/GenBank/DDBJ databases">
        <authorList>
            <person name="Liu C."/>
            <person name="Sun Q."/>
        </authorList>
    </citation>
    <scope>NUCLEOTIDE SEQUENCE [LARGE SCALE GENOMIC DNA]</scope>
    <source>
        <strain evidence="4 5">NSJ-8</strain>
    </source>
</reference>